<reference evidence="4 5" key="1">
    <citation type="submission" date="2021-05" db="EMBL/GenBank/DDBJ databases">
        <title>Novel Bacillus species.</title>
        <authorList>
            <person name="Liu G."/>
        </authorList>
    </citation>
    <scope>NUCLEOTIDE SEQUENCE [LARGE SCALE GENOMIC DNA]</scope>
    <source>
        <strain evidence="5">FJAT-49780</strain>
    </source>
</reference>
<dbReference type="EMBL" id="JAGYPG010000001">
    <property type="protein sequence ID" value="MBS4194392.1"/>
    <property type="molecule type" value="Genomic_DNA"/>
</dbReference>
<dbReference type="InterPro" id="IPR058971">
    <property type="entry name" value="Rok_N_oligomerisation"/>
</dbReference>
<accession>A0A942TDS0</accession>
<protein>
    <submittedName>
        <fullName evidence="4">Competence protein ComK</fullName>
    </submittedName>
</protein>
<evidence type="ECO:0000259" key="3">
    <source>
        <dbReference type="Pfam" id="PF26513"/>
    </source>
</evidence>
<dbReference type="InterPro" id="IPR056984">
    <property type="entry name" value="WH_Rok"/>
</dbReference>
<evidence type="ECO:0000313" key="5">
    <source>
        <dbReference type="Proteomes" id="UP000681414"/>
    </source>
</evidence>
<evidence type="ECO:0000313" key="4">
    <source>
        <dbReference type="EMBL" id="MBS4194392.1"/>
    </source>
</evidence>
<dbReference type="Pfam" id="PF23159">
    <property type="entry name" value="WHD_Rok"/>
    <property type="match status" value="1"/>
</dbReference>
<gene>
    <name evidence="4" type="ORF">KHA97_04815</name>
</gene>
<keyword evidence="5" id="KW-1185">Reference proteome</keyword>
<feature type="domain" description="Rok N-terminal oligomerisation" evidence="3">
    <location>
        <begin position="1"/>
        <end position="41"/>
    </location>
</feature>
<dbReference type="Pfam" id="PF26513">
    <property type="entry name" value="Rok_N"/>
    <property type="match status" value="1"/>
</dbReference>
<organism evidence="4 5">
    <name type="scientific">Lederbergia citri</name>
    <dbReference type="NCBI Taxonomy" id="2833580"/>
    <lineage>
        <taxon>Bacteria</taxon>
        <taxon>Bacillati</taxon>
        <taxon>Bacillota</taxon>
        <taxon>Bacilli</taxon>
        <taxon>Bacillales</taxon>
        <taxon>Bacillaceae</taxon>
        <taxon>Lederbergia</taxon>
    </lineage>
</organism>
<evidence type="ECO:0000259" key="2">
    <source>
        <dbReference type="Pfam" id="PF23159"/>
    </source>
</evidence>
<comment type="caution">
    <text evidence="4">The sequence shown here is derived from an EMBL/GenBank/DDBJ whole genome shotgun (WGS) entry which is preliminary data.</text>
</comment>
<feature type="region of interest" description="Disordered" evidence="1">
    <location>
        <begin position="67"/>
        <end position="90"/>
    </location>
</feature>
<dbReference type="Proteomes" id="UP000681414">
    <property type="component" value="Unassembled WGS sequence"/>
</dbReference>
<feature type="compositionally biased region" description="Basic residues" evidence="1">
    <location>
        <begin position="76"/>
        <end position="89"/>
    </location>
</feature>
<dbReference type="RefSeq" id="WP_213123578.1">
    <property type="nucleotide sequence ID" value="NZ_JAGYPG010000001.1"/>
</dbReference>
<proteinExistence type="predicted"/>
<name>A0A942TDS0_9BACI</name>
<feature type="domain" description="Repressor Rok winged helix" evidence="2">
    <location>
        <begin position="92"/>
        <end position="148"/>
    </location>
</feature>
<evidence type="ECO:0000256" key="1">
    <source>
        <dbReference type="SAM" id="MobiDB-lite"/>
    </source>
</evidence>
<dbReference type="AlphaFoldDB" id="A0A942TDS0"/>
<sequence>MFNERLALKMRLEQMKEAEEQLLSKLQTERDAIFNRLRELDSMSERDETTTEKIHYIDSHNKIIEAPSNISENAPKTRKGRPSRRSKTTKMRETAIAILKEQDAPIRGSVLQKQIEESTGFRIANMTTFMNTIKKTDDNIMKLGRGLYYYQKNDLIRNKGTRILG</sequence>